<evidence type="ECO:0000313" key="2">
    <source>
        <dbReference type="Proteomes" id="UP000015105"/>
    </source>
</evidence>
<reference evidence="1" key="3">
    <citation type="journal article" date="2017" name="Nature">
        <title>Genome sequence of the progenitor of the wheat D genome Aegilops tauschii.</title>
        <authorList>
            <person name="Luo M.C."/>
            <person name="Gu Y.Q."/>
            <person name="Puiu D."/>
            <person name="Wang H."/>
            <person name="Twardziok S.O."/>
            <person name="Deal K.R."/>
            <person name="Huo N."/>
            <person name="Zhu T."/>
            <person name="Wang L."/>
            <person name="Wang Y."/>
            <person name="McGuire P.E."/>
            <person name="Liu S."/>
            <person name="Long H."/>
            <person name="Ramasamy R.K."/>
            <person name="Rodriguez J.C."/>
            <person name="Van S.L."/>
            <person name="Yuan L."/>
            <person name="Wang Z."/>
            <person name="Xia Z."/>
            <person name="Xiao L."/>
            <person name="Anderson O.D."/>
            <person name="Ouyang S."/>
            <person name="Liang Y."/>
            <person name="Zimin A.V."/>
            <person name="Pertea G."/>
            <person name="Qi P."/>
            <person name="Bennetzen J.L."/>
            <person name="Dai X."/>
            <person name="Dawson M.W."/>
            <person name="Muller H.G."/>
            <person name="Kugler K."/>
            <person name="Rivarola-Duarte L."/>
            <person name="Spannagl M."/>
            <person name="Mayer K.F.X."/>
            <person name="Lu F.H."/>
            <person name="Bevan M.W."/>
            <person name="Leroy P."/>
            <person name="Li P."/>
            <person name="You F.M."/>
            <person name="Sun Q."/>
            <person name="Liu Z."/>
            <person name="Lyons E."/>
            <person name="Wicker T."/>
            <person name="Salzberg S.L."/>
            <person name="Devos K.M."/>
            <person name="Dvorak J."/>
        </authorList>
    </citation>
    <scope>NUCLEOTIDE SEQUENCE [LARGE SCALE GENOMIC DNA]</scope>
    <source>
        <strain evidence="1">cv. AL8/78</strain>
    </source>
</reference>
<proteinExistence type="predicted"/>
<dbReference type="Proteomes" id="UP000015105">
    <property type="component" value="Chromosome 5D"/>
</dbReference>
<reference evidence="2" key="2">
    <citation type="journal article" date="2017" name="Nat. Plants">
        <title>The Aegilops tauschii genome reveals multiple impacts of transposons.</title>
        <authorList>
            <person name="Zhao G."/>
            <person name="Zou C."/>
            <person name="Li K."/>
            <person name="Wang K."/>
            <person name="Li T."/>
            <person name="Gao L."/>
            <person name="Zhang X."/>
            <person name="Wang H."/>
            <person name="Yang Z."/>
            <person name="Liu X."/>
            <person name="Jiang W."/>
            <person name="Mao L."/>
            <person name="Kong X."/>
            <person name="Jiao Y."/>
            <person name="Jia J."/>
        </authorList>
    </citation>
    <scope>NUCLEOTIDE SEQUENCE [LARGE SCALE GENOMIC DNA]</scope>
    <source>
        <strain evidence="2">cv. AL8/78</strain>
    </source>
</reference>
<protein>
    <submittedName>
        <fullName evidence="1">Uncharacterized protein</fullName>
    </submittedName>
</protein>
<sequence>MRHCRSIQHLDQLHAHLIAHGSSDVASLAFQLAVSYCALSGGAGHRRLFRARHLFDKIPDRDRFIAQQPYQGVPQ</sequence>
<evidence type="ECO:0000313" key="1">
    <source>
        <dbReference type="EnsemblPlants" id="AET5Gv20095800.2"/>
    </source>
</evidence>
<organism evidence="1 2">
    <name type="scientific">Aegilops tauschii subsp. strangulata</name>
    <name type="common">Goatgrass</name>
    <dbReference type="NCBI Taxonomy" id="200361"/>
    <lineage>
        <taxon>Eukaryota</taxon>
        <taxon>Viridiplantae</taxon>
        <taxon>Streptophyta</taxon>
        <taxon>Embryophyta</taxon>
        <taxon>Tracheophyta</taxon>
        <taxon>Spermatophyta</taxon>
        <taxon>Magnoliopsida</taxon>
        <taxon>Liliopsida</taxon>
        <taxon>Poales</taxon>
        <taxon>Poaceae</taxon>
        <taxon>BOP clade</taxon>
        <taxon>Pooideae</taxon>
        <taxon>Triticodae</taxon>
        <taxon>Triticeae</taxon>
        <taxon>Triticinae</taxon>
        <taxon>Aegilops</taxon>
    </lineage>
</organism>
<accession>A0A453JKE0</accession>
<dbReference type="EnsemblPlants" id="AET5Gv20095800.2">
    <property type="protein sequence ID" value="AET5Gv20095800.2"/>
    <property type="gene ID" value="AET5Gv20095800"/>
</dbReference>
<keyword evidence="2" id="KW-1185">Reference proteome</keyword>
<dbReference type="AlphaFoldDB" id="A0A453JKE0"/>
<reference evidence="2" key="1">
    <citation type="journal article" date="2014" name="Science">
        <title>Ancient hybridizations among the ancestral genomes of bread wheat.</title>
        <authorList>
            <consortium name="International Wheat Genome Sequencing Consortium,"/>
            <person name="Marcussen T."/>
            <person name="Sandve S.R."/>
            <person name="Heier L."/>
            <person name="Spannagl M."/>
            <person name="Pfeifer M."/>
            <person name="Jakobsen K.S."/>
            <person name="Wulff B.B."/>
            <person name="Steuernagel B."/>
            <person name="Mayer K.F."/>
            <person name="Olsen O.A."/>
        </authorList>
    </citation>
    <scope>NUCLEOTIDE SEQUENCE [LARGE SCALE GENOMIC DNA]</scope>
    <source>
        <strain evidence="2">cv. AL8/78</strain>
    </source>
</reference>
<name>A0A453JKE0_AEGTS</name>
<reference evidence="1" key="5">
    <citation type="journal article" date="2021" name="G3 (Bethesda)">
        <title>Aegilops tauschii genome assembly Aet v5.0 features greater sequence contiguity and improved annotation.</title>
        <authorList>
            <person name="Wang L."/>
            <person name="Zhu T."/>
            <person name="Rodriguez J.C."/>
            <person name="Deal K.R."/>
            <person name="Dubcovsky J."/>
            <person name="McGuire P.E."/>
            <person name="Lux T."/>
            <person name="Spannagl M."/>
            <person name="Mayer K.F.X."/>
            <person name="Baldrich P."/>
            <person name="Meyers B.C."/>
            <person name="Huo N."/>
            <person name="Gu Y.Q."/>
            <person name="Zhou H."/>
            <person name="Devos K.M."/>
            <person name="Bennetzen J.L."/>
            <person name="Unver T."/>
            <person name="Budak H."/>
            <person name="Gulick P.J."/>
            <person name="Galiba G."/>
            <person name="Kalapos B."/>
            <person name="Nelson D.R."/>
            <person name="Li P."/>
            <person name="You F.M."/>
            <person name="Luo M.C."/>
            <person name="Dvorak J."/>
        </authorList>
    </citation>
    <scope>NUCLEOTIDE SEQUENCE [LARGE SCALE GENOMIC DNA]</scope>
    <source>
        <strain evidence="1">cv. AL8/78</strain>
    </source>
</reference>
<dbReference type="Gramene" id="AET5Gv20095800.2">
    <property type="protein sequence ID" value="AET5Gv20095800.2"/>
    <property type="gene ID" value="AET5Gv20095800"/>
</dbReference>
<reference evidence="1" key="4">
    <citation type="submission" date="2019-03" db="UniProtKB">
        <authorList>
            <consortium name="EnsemblPlants"/>
        </authorList>
    </citation>
    <scope>IDENTIFICATION</scope>
</reference>